<evidence type="ECO:0000313" key="2">
    <source>
        <dbReference type="EMBL" id="VYT57520.1"/>
    </source>
</evidence>
<protein>
    <submittedName>
        <fullName evidence="2">Flavodoxin</fullName>
    </submittedName>
</protein>
<proteinExistence type="predicted"/>
<dbReference type="PANTHER" id="PTHR39201:SF1">
    <property type="entry name" value="FLAVODOXIN-LIKE DOMAIN-CONTAINING PROTEIN"/>
    <property type="match status" value="1"/>
</dbReference>
<dbReference type="EMBL" id="CACRTF010000032">
    <property type="protein sequence ID" value="VYT57520.1"/>
    <property type="molecule type" value="Genomic_DNA"/>
</dbReference>
<dbReference type="InterPro" id="IPR008254">
    <property type="entry name" value="Flavodoxin/NO_synth"/>
</dbReference>
<dbReference type="GO" id="GO:0016651">
    <property type="term" value="F:oxidoreductase activity, acting on NAD(P)H"/>
    <property type="evidence" value="ECO:0007669"/>
    <property type="project" value="UniProtKB-ARBA"/>
</dbReference>
<dbReference type="InterPro" id="IPR029039">
    <property type="entry name" value="Flavoprotein-like_sf"/>
</dbReference>
<gene>
    <name evidence="2" type="ORF">CBLFYP116_00582</name>
</gene>
<reference evidence="2" key="1">
    <citation type="submission" date="2019-11" db="EMBL/GenBank/DDBJ databases">
        <authorList>
            <person name="Feng L."/>
        </authorList>
    </citation>
    <scope>NUCLEOTIDE SEQUENCE</scope>
    <source>
        <strain evidence="2">CbolteaeLFYP116</strain>
    </source>
</reference>
<sequence>MAELIAFFSRRDENYLNGTIRMLDIGNTEVIAGMIWELTHADLFQIEPMQKYSKNYNECIAQAQADQKRNARPELTAYPDSIAAYDVIYLGYPNYWGTMPMAVFTFLEHFDFTEKVIRPFCTHEGSKMGSSVRDIRRICPKAVVDTGLAIRGGCVKQSGKDVEKWLKTGGWVSDNRRD</sequence>
<dbReference type="Pfam" id="PF12682">
    <property type="entry name" value="Flavodoxin_4"/>
    <property type="match status" value="1"/>
</dbReference>
<feature type="domain" description="Flavodoxin-like" evidence="1">
    <location>
        <begin position="26"/>
        <end position="167"/>
    </location>
</feature>
<organism evidence="2">
    <name type="scientific">Enterocloster bolteae</name>
    <dbReference type="NCBI Taxonomy" id="208479"/>
    <lineage>
        <taxon>Bacteria</taxon>
        <taxon>Bacillati</taxon>
        <taxon>Bacillota</taxon>
        <taxon>Clostridia</taxon>
        <taxon>Lachnospirales</taxon>
        <taxon>Lachnospiraceae</taxon>
        <taxon>Enterocloster</taxon>
    </lineage>
</organism>
<accession>A0A6N2XVF1</accession>
<dbReference type="Gene3D" id="3.40.50.360">
    <property type="match status" value="1"/>
</dbReference>
<dbReference type="GeneID" id="23111339"/>
<dbReference type="SUPFAM" id="SSF52218">
    <property type="entry name" value="Flavoproteins"/>
    <property type="match status" value="1"/>
</dbReference>
<dbReference type="GO" id="GO:0010181">
    <property type="term" value="F:FMN binding"/>
    <property type="evidence" value="ECO:0007669"/>
    <property type="project" value="InterPro"/>
</dbReference>
<evidence type="ECO:0000259" key="1">
    <source>
        <dbReference type="Pfam" id="PF12682"/>
    </source>
</evidence>
<dbReference type="PANTHER" id="PTHR39201">
    <property type="entry name" value="EXPORTED PROTEIN-RELATED"/>
    <property type="match status" value="1"/>
</dbReference>
<dbReference type="RefSeq" id="WP_002573900.1">
    <property type="nucleotide sequence ID" value="NZ_BAABZS010000001.1"/>
</dbReference>
<dbReference type="AlphaFoldDB" id="A0A6N2XVF1"/>
<name>A0A6N2XVF1_9FIRM</name>